<evidence type="ECO:0000259" key="2">
    <source>
        <dbReference type="Pfam" id="PF03724"/>
    </source>
</evidence>
<dbReference type="Gene3D" id="2.40.128.270">
    <property type="match status" value="1"/>
</dbReference>
<feature type="chain" id="PRO_5045534047" evidence="1">
    <location>
        <begin position="22"/>
        <end position="144"/>
    </location>
</feature>
<dbReference type="InterPro" id="IPR053147">
    <property type="entry name" value="Hsp_HslJ-like"/>
</dbReference>
<dbReference type="Pfam" id="PF03724">
    <property type="entry name" value="META"/>
    <property type="match status" value="1"/>
</dbReference>
<proteinExistence type="predicted"/>
<sequence length="144" mass="15263">MKRNLKRLTALFAAIALPAGAAEWRIQSVNGLPAAGDAQIGFTVAGEIVGNTGCNGFQGSGRFEDDKLLIERPMALTRMFCEGEAINAQEGAIQSLLSGEILVSFDPFTDAVVLTKGENVMTLVLADNGPEEQDSPRNAPRADN</sequence>
<comment type="caution">
    <text evidence="3">The sequence shown here is derived from an EMBL/GenBank/DDBJ whole genome shotgun (WGS) entry which is preliminary data.</text>
</comment>
<evidence type="ECO:0000313" key="3">
    <source>
        <dbReference type="EMBL" id="MFC3145104.1"/>
    </source>
</evidence>
<feature type="domain" description="DUF306" evidence="2">
    <location>
        <begin position="22"/>
        <end position="119"/>
    </location>
</feature>
<name>A0ABV7GY40_9RHOB</name>
<dbReference type="PANTHER" id="PTHR35535">
    <property type="entry name" value="HEAT SHOCK PROTEIN HSLJ"/>
    <property type="match status" value="1"/>
</dbReference>
<keyword evidence="4" id="KW-1185">Reference proteome</keyword>
<dbReference type="Proteomes" id="UP001595632">
    <property type="component" value="Unassembled WGS sequence"/>
</dbReference>
<protein>
    <submittedName>
        <fullName evidence="3">META domain-containing protein</fullName>
    </submittedName>
</protein>
<reference evidence="4" key="1">
    <citation type="journal article" date="2019" name="Int. J. Syst. Evol. Microbiol.">
        <title>The Global Catalogue of Microorganisms (GCM) 10K type strain sequencing project: providing services to taxonomists for standard genome sequencing and annotation.</title>
        <authorList>
            <consortium name="The Broad Institute Genomics Platform"/>
            <consortium name="The Broad Institute Genome Sequencing Center for Infectious Disease"/>
            <person name="Wu L."/>
            <person name="Ma J."/>
        </authorList>
    </citation>
    <scope>NUCLEOTIDE SEQUENCE [LARGE SCALE GENOMIC DNA]</scope>
    <source>
        <strain evidence="4">KCTC 52366</strain>
    </source>
</reference>
<evidence type="ECO:0000256" key="1">
    <source>
        <dbReference type="SAM" id="SignalP"/>
    </source>
</evidence>
<feature type="signal peptide" evidence="1">
    <location>
        <begin position="1"/>
        <end position="21"/>
    </location>
</feature>
<dbReference type="InterPro" id="IPR005184">
    <property type="entry name" value="DUF306_Meta_HslJ"/>
</dbReference>
<evidence type="ECO:0000313" key="4">
    <source>
        <dbReference type="Proteomes" id="UP001595632"/>
    </source>
</evidence>
<gene>
    <name evidence="3" type="ORF">ACFOGP_20455</name>
</gene>
<keyword evidence="1" id="KW-0732">Signal</keyword>
<dbReference type="InterPro" id="IPR038670">
    <property type="entry name" value="HslJ-like_sf"/>
</dbReference>
<organism evidence="3 4">
    <name type="scientific">Psychromarinibacter halotolerans</name>
    <dbReference type="NCBI Taxonomy" id="1775175"/>
    <lineage>
        <taxon>Bacteria</taxon>
        <taxon>Pseudomonadati</taxon>
        <taxon>Pseudomonadota</taxon>
        <taxon>Alphaproteobacteria</taxon>
        <taxon>Rhodobacterales</taxon>
        <taxon>Paracoccaceae</taxon>
        <taxon>Psychromarinibacter</taxon>
    </lineage>
</organism>
<dbReference type="PANTHER" id="PTHR35535:SF1">
    <property type="entry name" value="HEAT SHOCK PROTEIN HSLJ"/>
    <property type="match status" value="1"/>
</dbReference>
<dbReference type="RefSeq" id="WP_275634305.1">
    <property type="nucleotide sequence ID" value="NZ_JARGYD010000008.1"/>
</dbReference>
<accession>A0ABV7GY40</accession>
<dbReference type="EMBL" id="JBHRTB010000010">
    <property type="protein sequence ID" value="MFC3145104.1"/>
    <property type="molecule type" value="Genomic_DNA"/>
</dbReference>